<feature type="domain" description="Methyltransferase type 11" evidence="2">
    <location>
        <begin position="36"/>
        <end position="129"/>
    </location>
</feature>
<name>A0A947CZF8_HYDSH</name>
<dbReference type="GO" id="GO:0032259">
    <property type="term" value="P:methylation"/>
    <property type="evidence" value="ECO:0007669"/>
    <property type="project" value="UniProtKB-KW"/>
</dbReference>
<feature type="compositionally biased region" description="Basic and acidic residues" evidence="1">
    <location>
        <begin position="239"/>
        <end position="253"/>
    </location>
</feature>
<organism evidence="3 4">
    <name type="scientific">Hydrogenibacillus schlegelii</name>
    <name type="common">Bacillus schlegelii</name>
    <dbReference type="NCBI Taxonomy" id="1484"/>
    <lineage>
        <taxon>Bacteria</taxon>
        <taxon>Bacillati</taxon>
        <taxon>Bacillota</taxon>
        <taxon>Bacilli</taxon>
        <taxon>Bacillales</taxon>
        <taxon>Bacillales Family X. Incertae Sedis</taxon>
        <taxon>Hydrogenibacillus</taxon>
    </lineage>
</organism>
<sequence length="253" mass="28129">MELFLRFYDPLMDPLERLFLERLRRTYLRPLAGEVLEIGVGTGRNLPFYGPGVRWTGIEPNPAMRRRAERRLRERGLAGALIAAFAEALPFADGRLDAVVSTLVLCSVQDPRKALAEIHRVLKPGGRFLALEHVRIDDPRWAGWTLDRLTPAWSRLAGGCHLNRPTDRWIAERFAIGEKRTWVRGGLVRIVARKEGRSASGSVRRAGAGASGVGRFKGGRFFRQADLPSGVSGGGGRSRTLDRLRRSSGEPAR</sequence>
<keyword evidence="3" id="KW-0808">Transferase</keyword>
<evidence type="ECO:0000256" key="1">
    <source>
        <dbReference type="SAM" id="MobiDB-lite"/>
    </source>
</evidence>
<dbReference type="EMBL" id="JAHHQF010000098">
    <property type="protein sequence ID" value="MBT9283438.1"/>
    <property type="molecule type" value="Genomic_DNA"/>
</dbReference>
<evidence type="ECO:0000313" key="4">
    <source>
        <dbReference type="Proteomes" id="UP000748108"/>
    </source>
</evidence>
<feature type="region of interest" description="Disordered" evidence="1">
    <location>
        <begin position="224"/>
        <end position="253"/>
    </location>
</feature>
<dbReference type="Pfam" id="PF08241">
    <property type="entry name" value="Methyltransf_11"/>
    <property type="match status" value="1"/>
</dbReference>
<dbReference type="InterPro" id="IPR052356">
    <property type="entry name" value="Thiol_S-MT"/>
</dbReference>
<dbReference type="PANTHER" id="PTHR45036">
    <property type="entry name" value="METHYLTRANSFERASE LIKE 7B"/>
    <property type="match status" value="1"/>
</dbReference>
<dbReference type="SUPFAM" id="SSF53335">
    <property type="entry name" value="S-adenosyl-L-methionine-dependent methyltransferases"/>
    <property type="match status" value="1"/>
</dbReference>
<evidence type="ECO:0000259" key="2">
    <source>
        <dbReference type="Pfam" id="PF08241"/>
    </source>
</evidence>
<gene>
    <name evidence="3" type="ORF">KM312_12520</name>
</gene>
<dbReference type="PANTHER" id="PTHR45036:SF1">
    <property type="entry name" value="METHYLTRANSFERASE LIKE 7A"/>
    <property type="match status" value="1"/>
</dbReference>
<dbReference type="InterPro" id="IPR013216">
    <property type="entry name" value="Methyltransf_11"/>
</dbReference>
<dbReference type="InterPro" id="IPR029063">
    <property type="entry name" value="SAM-dependent_MTases_sf"/>
</dbReference>
<reference evidence="3" key="1">
    <citation type="journal article" date="2021" name="Microbiology">
        <title>Metagenomic Analysis of the Microbial Community in the Underground Coal Fire Area (Kemerovo Region, Russia) Revealed Predominance of Thermophilic Members of the Phyla Deinococcus-thermus, Aquificae, and Firmicutes.</title>
        <authorList>
            <person name="Kadnikov V."/>
            <person name="Mardanov A.V."/>
            <person name="Beletsky A.V."/>
            <person name="Karnachuk O.V."/>
            <person name="Ravin N.V."/>
        </authorList>
    </citation>
    <scope>NUCLEOTIDE SEQUENCE</scope>
    <source>
        <strain evidence="3">RBS10-49</strain>
    </source>
</reference>
<comment type="caution">
    <text evidence="3">The sequence shown here is derived from an EMBL/GenBank/DDBJ whole genome shotgun (WGS) entry which is preliminary data.</text>
</comment>
<accession>A0A947CZF8</accession>
<evidence type="ECO:0000313" key="3">
    <source>
        <dbReference type="EMBL" id="MBT9283438.1"/>
    </source>
</evidence>
<dbReference type="CDD" id="cd02440">
    <property type="entry name" value="AdoMet_MTases"/>
    <property type="match status" value="1"/>
</dbReference>
<dbReference type="AlphaFoldDB" id="A0A947CZF8"/>
<dbReference type="GO" id="GO:0008757">
    <property type="term" value="F:S-adenosylmethionine-dependent methyltransferase activity"/>
    <property type="evidence" value="ECO:0007669"/>
    <property type="project" value="InterPro"/>
</dbReference>
<protein>
    <submittedName>
        <fullName evidence="3">Class I SAM-dependent methyltransferase</fullName>
    </submittedName>
</protein>
<dbReference type="Gene3D" id="3.40.50.150">
    <property type="entry name" value="Vaccinia Virus protein VP39"/>
    <property type="match status" value="1"/>
</dbReference>
<keyword evidence="3" id="KW-0489">Methyltransferase</keyword>
<proteinExistence type="predicted"/>
<dbReference type="Proteomes" id="UP000748108">
    <property type="component" value="Unassembled WGS sequence"/>
</dbReference>